<evidence type="ECO:0000313" key="7">
    <source>
        <dbReference type="EMBL" id="KAL0113835.1"/>
    </source>
</evidence>
<dbReference type="Pfam" id="PF03022">
    <property type="entry name" value="MRJP"/>
    <property type="match status" value="1"/>
</dbReference>
<feature type="signal peptide" evidence="6">
    <location>
        <begin position="1"/>
        <end position="16"/>
    </location>
</feature>
<evidence type="ECO:0008006" key="9">
    <source>
        <dbReference type="Google" id="ProtNLM"/>
    </source>
</evidence>
<keyword evidence="4 6" id="KW-0732">Signal</keyword>
<comment type="similarity">
    <text evidence="2">Belongs to the major royal jelly protein family.</text>
</comment>
<name>A0AAW2FIF1_9HYME</name>
<dbReference type="AlphaFoldDB" id="A0AAW2FIF1"/>
<protein>
    <recommendedName>
        <fullName evidence="9">Bee-milk protein</fullName>
    </recommendedName>
</protein>
<organism evidence="7 8">
    <name type="scientific">Cardiocondyla obscurior</name>
    <dbReference type="NCBI Taxonomy" id="286306"/>
    <lineage>
        <taxon>Eukaryota</taxon>
        <taxon>Metazoa</taxon>
        <taxon>Ecdysozoa</taxon>
        <taxon>Arthropoda</taxon>
        <taxon>Hexapoda</taxon>
        <taxon>Insecta</taxon>
        <taxon>Pterygota</taxon>
        <taxon>Neoptera</taxon>
        <taxon>Endopterygota</taxon>
        <taxon>Hymenoptera</taxon>
        <taxon>Apocrita</taxon>
        <taxon>Aculeata</taxon>
        <taxon>Formicoidea</taxon>
        <taxon>Formicidae</taxon>
        <taxon>Myrmicinae</taxon>
        <taxon>Cardiocondyla</taxon>
    </lineage>
</organism>
<comment type="subcellular location">
    <subcellularLocation>
        <location evidence="1">Secreted</location>
    </subcellularLocation>
</comment>
<dbReference type="PRINTS" id="PR01366">
    <property type="entry name" value="ROYALJELLY"/>
</dbReference>
<sequence>MKYLLLILVSAIVALGDVKLNVVFKWNYANFTWESREQMQAAVDSGNYSPLRSLMYDATKADDGRVFITLPKEFGPGTPATLATVSNIEGPGGLLLSPYPDWSWHNSNCTCNRFTNIHRVDIKCNHLFVLDNGKIGLNQICNPKLLIFRLTDNTLVKTIYIPIDIATNLIGSGLLNTPLIYVPGGCSQILNEMIIFIADMQGYGLIVYDSSTKRMCRVESDYMRPTDGFVSIANDNFTYINGIFSMTTLYDDLFYAPVSGKEIYKINIKTLLTCPDKEQANAENKFMIKLSSQSGQITSAGHAILYSDSQAISLLGTNVYEKSDKNTVILAQDINLLQAVASLKVSHFWKKVTCLSDRFQRFASGNVQLNETNFRYIEIDLEEVLRETHQTLPTIYRKNANDQNDKTIVDHEEDKTIVDHEEDKIIVDHIEDKKNVDTPLLSTFLTYFNPFNIHSYNSNVKH</sequence>
<evidence type="ECO:0000256" key="1">
    <source>
        <dbReference type="ARBA" id="ARBA00004613"/>
    </source>
</evidence>
<dbReference type="PANTHER" id="PTHR10009:SF7">
    <property type="entry name" value="GH10609P-RELATED"/>
    <property type="match status" value="1"/>
</dbReference>
<dbReference type="Gene3D" id="2.120.10.30">
    <property type="entry name" value="TolB, C-terminal domain"/>
    <property type="match status" value="1"/>
</dbReference>
<feature type="chain" id="PRO_5043732939" description="Bee-milk protein" evidence="6">
    <location>
        <begin position="17"/>
        <end position="462"/>
    </location>
</feature>
<evidence type="ECO:0000313" key="8">
    <source>
        <dbReference type="Proteomes" id="UP001430953"/>
    </source>
</evidence>
<dbReference type="InterPro" id="IPR011042">
    <property type="entry name" value="6-blade_b-propeller_TolB-like"/>
</dbReference>
<reference evidence="7 8" key="1">
    <citation type="submission" date="2023-03" db="EMBL/GenBank/DDBJ databases">
        <title>High recombination rates correlate with genetic variation in Cardiocondyla obscurior ants.</title>
        <authorList>
            <person name="Errbii M."/>
        </authorList>
    </citation>
    <scope>NUCLEOTIDE SEQUENCE [LARGE SCALE GENOMIC DNA]</scope>
    <source>
        <strain evidence="7">Alpha-2009</strain>
        <tissue evidence="7">Whole body</tissue>
    </source>
</reference>
<dbReference type="EMBL" id="JADYXP020000011">
    <property type="protein sequence ID" value="KAL0113835.1"/>
    <property type="molecule type" value="Genomic_DNA"/>
</dbReference>
<evidence type="ECO:0000256" key="6">
    <source>
        <dbReference type="SAM" id="SignalP"/>
    </source>
</evidence>
<evidence type="ECO:0000256" key="3">
    <source>
        <dbReference type="ARBA" id="ARBA00022525"/>
    </source>
</evidence>
<dbReference type="InterPro" id="IPR017996">
    <property type="entry name" value="MRJP/yellow-related"/>
</dbReference>
<accession>A0AAW2FIF1</accession>
<keyword evidence="5" id="KW-0325">Glycoprotein</keyword>
<evidence type="ECO:0000256" key="2">
    <source>
        <dbReference type="ARBA" id="ARBA00009127"/>
    </source>
</evidence>
<keyword evidence="3" id="KW-0964">Secreted</keyword>
<dbReference type="GO" id="GO:0005576">
    <property type="term" value="C:extracellular region"/>
    <property type="evidence" value="ECO:0007669"/>
    <property type="project" value="UniProtKB-SubCell"/>
</dbReference>
<dbReference type="PANTHER" id="PTHR10009">
    <property type="entry name" value="PROTEIN YELLOW-RELATED"/>
    <property type="match status" value="1"/>
</dbReference>
<proteinExistence type="inferred from homology"/>
<keyword evidence="8" id="KW-1185">Reference proteome</keyword>
<evidence type="ECO:0000256" key="5">
    <source>
        <dbReference type="ARBA" id="ARBA00023180"/>
    </source>
</evidence>
<comment type="caution">
    <text evidence="7">The sequence shown here is derived from an EMBL/GenBank/DDBJ whole genome shotgun (WGS) entry which is preliminary data.</text>
</comment>
<dbReference type="Proteomes" id="UP001430953">
    <property type="component" value="Unassembled WGS sequence"/>
</dbReference>
<gene>
    <name evidence="7" type="ORF">PUN28_011281</name>
</gene>
<evidence type="ECO:0000256" key="4">
    <source>
        <dbReference type="ARBA" id="ARBA00022729"/>
    </source>
</evidence>